<dbReference type="PROSITE" id="PS51671">
    <property type="entry name" value="ACT"/>
    <property type="match status" value="1"/>
</dbReference>
<dbReference type="GO" id="GO:0004617">
    <property type="term" value="F:phosphoglycerate dehydrogenase activity"/>
    <property type="evidence" value="ECO:0007669"/>
    <property type="project" value="UniProtKB-EC"/>
</dbReference>
<dbReference type="SUPFAM" id="SSF52283">
    <property type="entry name" value="Formate/glycerate dehydrogenase catalytic domain-like"/>
    <property type="match status" value="1"/>
</dbReference>
<evidence type="ECO:0000256" key="4">
    <source>
        <dbReference type="ARBA" id="ARBA00013001"/>
    </source>
</evidence>
<evidence type="ECO:0000256" key="1">
    <source>
        <dbReference type="ARBA" id="ARBA00003800"/>
    </source>
</evidence>
<dbReference type="InterPro" id="IPR029753">
    <property type="entry name" value="D-isomer_DH_CS"/>
</dbReference>
<feature type="domain" description="ACT" evidence="13">
    <location>
        <begin position="317"/>
        <end position="390"/>
    </location>
</feature>
<dbReference type="PANTHER" id="PTHR42938">
    <property type="entry name" value="FORMATE DEHYDROGENASE 1"/>
    <property type="match status" value="1"/>
</dbReference>
<dbReference type="Proteomes" id="UP000030001">
    <property type="component" value="Unassembled WGS sequence"/>
</dbReference>
<dbReference type="PANTHER" id="PTHR42938:SF47">
    <property type="entry name" value="HYDROXYPYRUVATE REDUCTASE"/>
    <property type="match status" value="1"/>
</dbReference>
<comment type="catalytic activity">
    <reaction evidence="11">
        <text>(2R)-3-phosphoglycerate + NAD(+) = 3-phosphooxypyruvate + NADH + H(+)</text>
        <dbReference type="Rhea" id="RHEA:12641"/>
        <dbReference type="ChEBI" id="CHEBI:15378"/>
        <dbReference type="ChEBI" id="CHEBI:18110"/>
        <dbReference type="ChEBI" id="CHEBI:57540"/>
        <dbReference type="ChEBI" id="CHEBI:57945"/>
        <dbReference type="ChEBI" id="CHEBI:58272"/>
        <dbReference type="EC" id="1.1.1.95"/>
    </reaction>
</comment>
<comment type="pathway">
    <text evidence="2">Amino-acid biosynthesis; L-serine biosynthesis; L-serine from 3-phospho-D-glycerate: step 1/3.</text>
</comment>
<dbReference type="SUPFAM" id="SSF51735">
    <property type="entry name" value="NAD(P)-binding Rossmann-fold domains"/>
    <property type="match status" value="1"/>
</dbReference>
<protein>
    <recommendedName>
        <fullName evidence="6">D-3-phosphoglycerate dehydrogenase</fullName>
        <ecNumber evidence="4">1.1.1.399</ecNumber>
        <ecNumber evidence="5">1.1.1.95</ecNumber>
    </recommendedName>
    <alternativeName>
        <fullName evidence="9">2-oxoglutarate reductase</fullName>
    </alternativeName>
</protein>
<evidence type="ECO:0000256" key="2">
    <source>
        <dbReference type="ARBA" id="ARBA00005216"/>
    </source>
</evidence>
<evidence type="ECO:0000256" key="5">
    <source>
        <dbReference type="ARBA" id="ARBA00013143"/>
    </source>
</evidence>
<dbReference type="PROSITE" id="PS00670">
    <property type="entry name" value="D_2_HYDROXYACID_DH_2"/>
    <property type="match status" value="1"/>
</dbReference>
<dbReference type="EC" id="1.1.1.399" evidence="4"/>
<evidence type="ECO:0000256" key="9">
    <source>
        <dbReference type="ARBA" id="ARBA00030455"/>
    </source>
</evidence>
<keyword evidence="7 12" id="KW-0560">Oxidoreductase</keyword>
<evidence type="ECO:0000259" key="13">
    <source>
        <dbReference type="PROSITE" id="PS51671"/>
    </source>
</evidence>
<reference evidence="14 15" key="1">
    <citation type="submission" date="2014-09" db="EMBL/GenBank/DDBJ databases">
        <title>Lactobacillus mucosae CRL573 Genome Sequencing.</title>
        <authorList>
            <person name="Bleckwedel J."/>
            <person name="Teran L.C."/>
            <person name="Bonacina J."/>
            <person name="Saavedra L."/>
            <person name="Mozzi F.B."/>
            <person name="Raya R.R."/>
        </authorList>
    </citation>
    <scope>NUCLEOTIDE SEQUENCE [LARGE SCALE GENOMIC DNA]</scope>
    <source>
        <strain evidence="14 15">CRL573</strain>
    </source>
</reference>
<evidence type="ECO:0000256" key="7">
    <source>
        <dbReference type="ARBA" id="ARBA00023002"/>
    </source>
</evidence>
<sequence>MYQIKTYNAIAQAGLDEFTADYRINNPEAQPDAYMIRSVDLHDHEFPKNLKVIARCGAGFNNIPLDKALENGTVVFNTPGGNSNAVKELVVASMIMASRNIIAAVQWSANAKPGADITLRTEKQKTSFNGTELLGKRIAVIGMGHVGSLVANAAVDLGMDVIGYDPYLSVESAWQLESQVKRAQTITDAIKGADFVTVHVPKNEETTGLIGTEELKHFKHGAVLLNYSRLGIVDNAATVKALADGTLKKYYTDFSEAQILNNPDVVIMPHIGGSTVEAEVKCAQIAAHEIMTYLETGNIKNSVNLPDVAAPFASPDRFTLIHKNIPNMLGQISTFMADEGINIENLVNRSRGNYAYTMLDVSNLTPATAQKVIDRLSQVDAITRVRLIHHD</sequence>
<dbReference type="InterPro" id="IPR045865">
    <property type="entry name" value="ACT-like_dom_sf"/>
</dbReference>
<dbReference type="InterPro" id="IPR029752">
    <property type="entry name" value="D-isomer_DH_CS1"/>
</dbReference>
<dbReference type="EMBL" id="JROC01000032">
    <property type="protein sequence ID" value="KGL66817.1"/>
    <property type="molecule type" value="Genomic_DNA"/>
</dbReference>
<dbReference type="Pfam" id="PF00389">
    <property type="entry name" value="2-Hacid_dh"/>
    <property type="match status" value="1"/>
</dbReference>
<organism evidence="14 15">
    <name type="scientific">Limosilactobacillus mucosae</name>
    <name type="common">Lactobacillus mucosae</name>
    <dbReference type="NCBI Taxonomy" id="97478"/>
    <lineage>
        <taxon>Bacteria</taxon>
        <taxon>Bacillati</taxon>
        <taxon>Bacillota</taxon>
        <taxon>Bacilli</taxon>
        <taxon>Lactobacillales</taxon>
        <taxon>Lactobacillaceae</taxon>
        <taxon>Limosilactobacillus</taxon>
    </lineage>
</organism>
<comment type="catalytic activity">
    <reaction evidence="10">
        <text>(R)-2-hydroxyglutarate + NAD(+) = 2-oxoglutarate + NADH + H(+)</text>
        <dbReference type="Rhea" id="RHEA:49612"/>
        <dbReference type="ChEBI" id="CHEBI:15378"/>
        <dbReference type="ChEBI" id="CHEBI:15801"/>
        <dbReference type="ChEBI" id="CHEBI:16810"/>
        <dbReference type="ChEBI" id="CHEBI:57540"/>
        <dbReference type="ChEBI" id="CHEBI:57945"/>
        <dbReference type="EC" id="1.1.1.399"/>
    </reaction>
</comment>
<name>A0A099YBN1_LIMMU</name>
<dbReference type="GO" id="GO:0051287">
    <property type="term" value="F:NAD binding"/>
    <property type="evidence" value="ECO:0007669"/>
    <property type="project" value="InterPro"/>
</dbReference>
<evidence type="ECO:0000256" key="3">
    <source>
        <dbReference type="ARBA" id="ARBA00005854"/>
    </source>
</evidence>
<dbReference type="CDD" id="cd04901">
    <property type="entry name" value="ACT_3PGDH"/>
    <property type="match status" value="1"/>
</dbReference>
<dbReference type="AlphaFoldDB" id="A0A099YBN1"/>
<evidence type="ECO:0000256" key="11">
    <source>
        <dbReference type="ARBA" id="ARBA00048731"/>
    </source>
</evidence>
<gene>
    <name evidence="14" type="ORF">LX03_05775</name>
</gene>
<dbReference type="SUPFAM" id="SSF55021">
    <property type="entry name" value="ACT-like"/>
    <property type="match status" value="1"/>
</dbReference>
<dbReference type="InterPro" id="IPR036291">
    <property type="entry name" value="NAD(P)-bd_dom_sf"/>
</dbReference>
<evidence type="ECO:0000313" key="14">
    <source>
        <dbReference type="EMBL" id="KGL66817.1"/>
    </source>
</evidence>
<proteinExistence type="inferred from homology"/>
<dbReference type="InterPro" id="IPR002912">
    <property type="entry name" value="ACT_dom"/>
</dbReference>
<comment type="similarity">
    <text evidence="3 12">Belongs to the D-isomer specific 2-hydroxyacid dehydrogenase family.</text>
</comment>
<accession>A0A099YBN1</accession>
<evidence type="ECO:0000256" key="10">
    <source>
        <dbReference type="ARBA" id="ARBA00048126"/>
    </source>
</evidence>
<comment type="function">
    <text evidence="1">Catalyzes the reversible oxidation of 3-phospho-D-glycerate to 3-phosphonooxypyruvate, the first step of the phosphorylated L-serine biosynthesis pathway. Also catalyzes the reversible oxidation of 2-hydroxyglutarate to 2-oxoglutarate.</text>
</comment>
<evidence type="ECO:0000256" key="6">
    <source>
        <dbReference type="ARBA" id="ARBA00021582"/>
    </source>
</evidence>
<dbReference type="Gene3D" id="3.30.70.260">
    <property type="match status" value="1"/>
</dbReference>
<evidence type="ECO:0000313" key="15">
    <source>
        <dbReference type="Proteomes" id="UP000030001"/>
    </source>
</evidence>
<keyword evidence="8" id="KW-0520">NAD</keyword>
<dbReference type="CDD" id="cd12174">
    <property type="entry name" value="PGDH_like_3"/>
    <property type="match status" value="1"/>
</dbReference>
<comment type="caution">
    <text evidence="14">The sequence shown here is derived from an EMBL/GenBank/DDBJ whole genome shotgun (WGS) entry which is preliminary data.</text>
</comment>
<dbReference type="UniPathway" id="UPA00135">
    <property type="reaction ID" value="UER00196"/>
</dbReference>
<dbReference type="Pfam" id="PF02826">
    <property type="entry name" value="2-Hacid_dh_C"/>
    <property type="match status" value="1"/>
</dbReference>
<evidence type="ECO:0000256" key="8">
    <source>
        <dbReference type="ARBA" id="ARBA00023027"/>
    </source>
</evidence>
<dbReference type="Gene3D" id="3.40.50.720">
    <property type="entry name" value="NAD(P)-binding Rossmann-like Domain"/>
    <property type="match status" value="2"/>
</dbReference>
<dbReference type="InterPro" id="IPR006139">
    <property type="entry name" value="D-isomer_2_OHA_DH_cat_dom"/>
</dbReference>
<dbReference type="EC" id="1.1.1.95" evidence="5"/>
<dbReference type="PROSITE" id="PS00065">
    <property type="entry name" value="D_2_HYDROXYACID_DH_1"/>
    <property type="match status" value="1"/>
</dbReference>
<dbReference type="InterPro" id="IPR006140">
    <property type="entry name" value="D-isomer_DH_NAD-bd"/>
</dbReference>
<evidence type="ECO:0000256" key="12">
    <source>
        <dbReference type="RuleBase" id="RU003719"/>
    </source>
</evidence>